<feature type="compositionally biased region" description="Basic and acidic residues" evidence="6">
    <location>
        <begin position="1"/>
        <end position="10"/>
    </location>
</feature>
<protein>
    <recommendedName>
        <fullName evidence="7">BZIP domain-containing protein</fullName>
    </recommendedName>
</protein>
<gene>
    <name evidence="8" type="primary">LOC110732923</name>
</gene>
<keyword evidence="9" id="KW-1185">Reference proteome</keyword>
<dbReference type="Pfam" id="PF00170">
    <property type="entry name" value="bZIP_1"/>
    <property type="match status" value="1"/>
</dbReference>
<evidence type="ECO:0000256" key="3">
    <source>
        <dbReference type="ARBA" id="ARBA00023125"/>
    </source>
</evidence>
<dbReference type="GeneID" id="110732923"/>
<dbReference type="OrthoDB" id="10443002at2759"/>
<dbReference type="SUPFAM" id="SSF57959">
    <property type="entry name" value="Leucine zipper domain"/>
    <property type="match status" value="1"/>
</dbReference>
<dbReference type="CDD" id="cd14702">
    <property type="entry name" value="bZIP_plant_GBF1"/>
    <property type="match status" value="1"/>
</dbReference>
<name>A0A803M7I5_CHEQI</name>
<evidence type="ECO:0000256" key="4">
    <source>
        <dbReference type="ARBA" id="ARBA00023163"/>
    </source>
</evidence>
<dbReference type="InterPro" id="IPR004827">
    <property type="entry name" value="bZIP"/>
</dbReference>
<dbReference type="GO" id="GO:0003677">
    <property type="term" value="F:DNA binding"/>
    <property type="evidence" value="ECO:0007669"/>
    <property type="project" value="UniProtKB-KW"/>
</dbReference>
<keyword evidence="5" id="KW-0539">Nucleus</keyword>
<keyword evidence="4" id="KW-0804">Transcription</keyword>
<proteinExistence type="predicted"/>
<reference evidence="8" key="2">
    <citation type="submission" date="2021-03" db="UniProtKB">
        <authorList>
            <consortium name="EnsemblPlants"/>
        </authorList>
    </citation>
    <scope>IDENTIFICATION</scope>
</reference>
<keyword evidence="2" id="KW-0805">Transcription regulation</keyword>
<dbReference type="InterPro" id="IPR045314">
    <property type="entry name" value="bZIP_plant_GBF1"/>
</dbReference>
<comment type="subcellular location">
    <subcellularLocation>
        <location evidence="1">Nucleus</location>
    </subcellularLocation>
</comment>
<feature type="domain" description="BZIP" evidence="7">
    <location>
        <begin position="6"/>
        <end position="52"/>
    </location>
</feature>
<evidence type="ECO:0000256" key="2">
    <source>
        <dbReference type="ARBA" id="ARBA00023015"/>
    </source>
</evidence>
<dbReference type="RefSeq" id="XP_021768600.1">
    <property type="nucleotide sequence ID" value="XM_021912908.1"/>
</dbReference>
<evidence type="ECO:0000313" key="8">
    <source>
        <dbReference type="EnsemblPlants" id="AUR62024650-RA:cds"/>
    </source>
</evidence>
<keyword evidence="3" id="KW-0238">DNA-binding</keyword>
<evidence type="ECO:0000259" key="7">
    <source>
        <dbReference type="PROSITE" id="PS50217"/>
    </source>
</evidence>
<evidence type="ECO:0000313" key="9">
    <source>
        <dbReference type="Proteomes" id="UP000596660"/>
    </source>
</evidence>
<dbReference type="InterPro" id="IPR046347">
    <property type="entry name" value="bZIP_sf"/>
</dbReference>
<evidence type="ECO:0000256" key="6">
    <source>
        <dbReference type="SAM" id="MobiDB-lite"/>
    </source>
</evidence>
<evidence type="ECO:0000256" key="1">
    <source>
        <dbReference type="ARBA" id="ARBA00004123"/>
    </source>
</evidence>
<dbReference type="SMART" id="SM00338">
    <property type="entry name" value="BRLZ"/>
    <property type="match status" value="1"/>
</dbReference>
<dbReference type="Gene3D" id="1.20.5.170">
    <property type="match status" value="1"/>
</dbReference>
<accession>A0A803M7I5</accession>
<dbReference type="GO" id="GO:0003700">
    <property type="term" value="F:DNA-binding transcription factor activity"/>
    <property type="evidence" value="ECO:0007669"/>
    <property type="project" value="InterPro"/>
</dbReference>
<dbReference type="KEGG" id="cqi:110732923"/>
<dbReference type="GO" id="GO:0005634">
    <property type="term" value="C:nucleus"/>
    <property type="evidence" value="ECO:0007669"/>
    <property type="project" value="UniProtKB-SubCell"/>
</dbReference>
<dbReference type="EnsemblPlants" id="AUR62024650-RA">
    <property type="protein sequence ID" value="AUR62024650-RA:cds"/>
    <property type="gene ID" value="AUR62024650"/>
</dbReference>
<dbReference type="Proteomes" id="UP000596660">
    <property type="component" value="Unplaced"/>
</dbReference>
<dbReference type="AlphaFoldDB" id="A0A803M7I5"/>
<reference evidence="8" key="1">
    <citation type="journal article" date="2017" name="Nature">
        <title>The genome of Chenopodium quinoa.</title>
        <authorList>
            <person name="Jarvis D.E."/>
            <person name="Ho Y.S."/>
            <person name="Lightfoot D.J."/>
            <person name="Schmoeckel S.M."/>
            <person name="Li B."/>
            <person name="Borm T.J.A."/>
            <person name="Ohyanagi H."/>
            <person name="Mineta K."/>
            <person name="Michell C.T."/>
            <person name="Saber N."/>
            <person name="Kharbatia N.M."/>
            <person name="Rupper R.R."/>
            <person name="Sharp A.R."/>
            <person name="Dally N."/>
            <person name="Boughton B.A."/>
            <person name="Woo Y.H."/>
            <person name="Gao G."/>
            <person name="Schijlen E.G.W.M."/>
            <person name="Guo X."/>
            <person name="Momin A.A."/>
            <person name="Negrao S."/>
            <person name="Al-Babili S."/>
            <person name="Gehring C."/>
            <person name="Roessner U."/>
            <person name="Jung C."/>
            <person name="Murphy K."/>
            <person name="Arold S.T."/>
            <person name="Gojobori T."/>
            <person name="van der Linden C.G."/>
            <person name="van Loo E.N."/>
            <person name="Jellen E.N."/>
            <person name="Maughan P.J."/>
            <person name="Tester M."/>
        </authorList>
    </citation>
    <scope>NUCLEOTIDE SEQUENCE [LARGE SCALE GENOMIC DNA]</scope>
    <source>
        <strain evidence="8">cv. PI 614886</strain>
    </source>
</reference>
<dbReference type="PROSITE" id="PS50217">
    <property type="entry name" value="BZIP"/>
    <property type="match status" value="1"/>
</dbReference>
<dbReference type="PROSITE" id="PS00036">
    <property type="entry name" value="BZIP_BASIC"/>
    <property type="match status" value="1"/>
</dbReference>
<sequence>MKMQQEEAKQRRAQSNRESARRSRLRKQQYIAQLESKLNAQSVRMTRLSDEIGSKDAIIQTMKEATGIYVDDRCTDHNLLRNQFLSDVCEYAKGFTDVPQTLIAELVNARGY</sequence>
<dbReference type="Gramene" id="AUR62024650-RA">
    <property type="protein sequence ID" value="AUR62024650-RA:cds"/>
    <property type="gene ID" value="AUR62024650"/>
</dbReference>
<feature type="region of interest" description="Disordered" evidence="6">
    <location>
        <begin position="1"/>
        <end position="26"/>
    </location>
</feature>
<evidence type="ECO:0000256" key="5">
    <source>
        <dbReference type="ARBA" id="ARBA00023242"/>
    </source>
</evidence>
<organism evidence="8 9">
    <name type="scientific">Chenopodium quinoa</name>
    <name type="common">Quinoa</name>
    <dbReference type="NCBI Taxonomy" id="63459"/>
    <lineage>
        <taxon>Eukaryota</taxon>
        <taxon>Viridiplantae</taxon>
        <taxon>Streptophyta</taxon>
        <taxon>Embryophyta</taxon>
        <taxon>Tracheophyta</taxon>
        <taxon>Spermatophyta</taxon>
        <taxon>Magnoliopsida</taxon>
        <taxon>eudicotyledons</taxon>
        <taxon>Gunneridae</taxon>
        <taxon>Pentapetalae</taxon>
        <taxon>Caryophyllales</taxon>
        <taxon>Chenopodiaceae</taxon>
        <taxon>Chenopodioideae</taxon>
        <taxon>Atripliceae</taxon>
        <taxon>Chenopodium</taxon>
    </lineage>
</organism>